<comment type="caution">
    <text evidence="2">The sequence shown here is derived from an EMBL/GenBank/DDBJ whole genome shotgun (WGS) entry which is preliminary data.</text>
</comment>
<reference evidence="2" key="1">
    <citation type="journal article" date="2014" name="Genome Announc.">
        <title>Draft Genome Sequence of Clostridium straminisolvens Strain JCM 21531T, Isolated from a Cellulose-Degrading Bacterial Community.</title>
        <authorList>
            <person name="Yuki M."/>
            <person name="Oshima K."/>
            <person name="Suda W."/>
            <person name="Sakamoto M."/>
            <person name="Kitamura K."/>
            <person name="Iida T."/>
            <person name="Hattori M."/>
            <person name="Ohkuma M."/>
        </authorList>
    </citation>
    <scope>NUCLEOTIDE SEQUENCE [LARGE SCALE GENOMIC DNA]</scope>
    <source>
        <strain evidence="2">JCM 21531</strain>
    </source>
</reference>
<dbReference type="AlphaFoldDB" id="W4V9I7"/>
<evidence type="ECO:0000256" key="1">
    <source>
        <dbReference type="SAM" id="Phobius"/>
    </source>
</evidence>
<accession>W4V9I7</accession>
<evidence type="ECO:0000313" key="2">
    <source>
        <dbReference type="EMBL" id="GAE89851.1"/>
    </source>
</evidence>
<feature type="transmembrane region" description="Helical" evidence="1">
    <location>
        <begin position="7"/>
        <end position="31"/>
    </location>
</feature>
<organism evidence="2 3">
    <name type="scientific">Acetivibrio straminisolvens JCM 21531</name>
    <dbReference type="NCBI Taxonomy" id="1294263"/>
    <lineage>
        <taxon>Bacteria</taxon>
        <taxon>Bacillati</taxon>
        <taxon>Bacillota</taxon>
        <taxon>Clostridia</taxon>
        <taxon>Eubacteriales</taxon>
        <taxon>Oscillospiraceae</taxon>
        <taxon>Acetivibrio</taxon>
    </lineage>
</organism>
<proteinExistence type="predicted"/>
<keyword evidence="3" id="KW-1185">Reference proteome</keyword>
<keyword evidence="1" id="KW-1133">Transmembrane helix</keyword>
<evidence type="ECO:0000313" key="3">
    <source>
        <dbReference type="Proteomes" id="UP000019109"/>
    </source>
</evidence>
<keyword evidence="1" id="KW-0472">Membrane</keyword>
<dbReference type="Proteomes" id="UP000019109">
    <property type="component" value="Unassembled WGS sequence"/>
</dbReference>
<keyword evidence="1" id="KW-0812">Transmembrane</keyword>
<protein>
    <submittedName>
        <fullName evidence="2">Uncharacterized protein</fullName>
    </submittedName>
</protein>
<dbReference type="EMBL" id="BAVR01000048">
    <property type="protein sequence ID" value="GAE89851.1"/>
    <property type="molecule type" value="Genomic_DNA"/>
</dbReference>
<sequence length="55" mass="6115">MKRSTVRVIAFIMVLTFFITSVGVMTASIFLEGSDVSYGKNNKFLYFSSSSFDCA</sequence>
<name>W4V9I7_9FIRM</name>
<gene>
    <name evidence="2" type="ORF">JCM21531_3417</name>
</gene>